<sequence>MHDTDLFRFRMSSNLLTNISYDLLLASEKDCSSPEKDEPKTAEENNLINGQYIGHREDAQGLLKNNDLATKNMEIVWKNVAIFVVLHSVTVYGLYLLFTFQLKIATVLFAYFYTMYAAFGITAGAHRLWAHRSYTAKLPLRIFLMLAQSAALQNDIHEWARDHRVHHKFTDSDADPHNAKRGFFFSHVGWLMCKKHPDVFTKGKTVDMSDVLNDPVVRFQRKYYLPLILLMNLTVPTYVTYCWIGEDFWTSVIVTFGRYVLSLNGTWLVNSAAHIWGMKPYDQNIKPTENKFVAAVAFGEGWHNYHHVFPWDYKAAELGNYKWNFTTCFLDFMAKIGWATDLKTTSEEIIRKRMLRTGDNSLRLTLQNQESKPLSERDIRAHSEHQHPDDGDLIWGWGDKDMDQEEINAGLRKNNDLATKHMEIVWKNVAIFVVLHSVTVYGLYLLLTFQLKIAKVLFAYFYTMYAAFEITAGAHRMWSHRSYTAKLPLRIFLKLTQIAALQNDIHEWARDHRVHHTFTESDVDPHNAKRGFFFSHVGWLMCKKHPDVFTKGKTVDMSDVLNDPVVRFQRNASTQAIMGLNHFIGDVFVAKLLRNGHLVELSQKVKMSNDAQKTKDYKMEIVWKNVGIFVLIHSLALYGAYLMLTLRVRLITILFAYVYLAFSILGVTGGSHRLWSHRSYTANLPLRILLMIAQTAAVQNDIFVWSRDHRMHHKYTDTDADPHNSTRGFFFSHMGWLMCKKHPDLLAKGTSIDMSDVASDPVVRFQRKYYLPLVLLLNIVLPTFVPWYFFGETLWTSYVVTITRYVISVNGTWLVNSAAHMWGAKPYDRNINPTESGLVIGLGFGEGFHNYHHVFPYDYKAGELGNYRNNFTACLIDFMAKIGWATNLKTASLEMIQKRATRTGDFSWQYPQENDKKST</sequence>
<dbReference type="OrthoDB" id="10260134at2759"/>
<evidence type="ECO:0000256" key="3">
    <source>
        <dbReference type="ARBA" id="ARBA00022516"/>
    </source>
</evidence>
<feature type="transmembrane region" description="Helical" evidence="15">
    <location>
        <begin position="795"/>
        <end position="815"/>
    </location>
</feature>
<comment type="subcellular location">
    <subcellularLocation>
        <location evidence="1">Membrane</location>
        <topology evidence="1">Multi-pass membrane protein</topology>
    </subcellularLocation>
</comment>
<feature type="transmembrane region" description="Helical" evidence="15">
    <location>
        <begin position="223"/>
        <end position="244"/>
    </location>
</feature>
<keyword evidence="10" id="KW-0443">Lipid metabolism</keyword>
<evidence type="ECO:0000256" key="9">
    <source>
        <dbReference type="ARBA" id="ARBA00023004"/>
    </source>
</evidence>
<dbReference type="Pfam" id="PF00487">
    <property type="entry name" value="FA_desaturase"/>
    <property type="match status" value="2"/>
</dbReference>
<dbReference type="GO" id="GO:0005789">
    <property type="term" value="C:endoplasmic reticulum membrane"/>
    <property type="evidence" value="ECO:0007669"/>
    <property type="project" value="TreeGrafter"/>
</dbReference>
<evidence type="ECO:0000256" key="2">
    <source>
        <dbReference type="ARBA" id="ARBA00009295"/>
    </source>
</evidence>
<keyword evidence="11 15" id="KW-0472">Membrane</keyword>
<dbReference type="STRING" id="77166.U4U7B1"/>
<keyword evidence="8 13" id="KW-0560">Oxidoreductase</keyword>
<dbReference type="PRINTS" id="PR00075">
    <property type="entry name" value="FACDDSATRASE"/>
</dbReference>
<dbReference type="AlphaFoldDB" id="U4U7B1"/>
<dbReference type="CDD" id="cd03505">
    <property type="entry name" value="Delta9-FADS-like"/>
    <property type="match status" value="3"/>
</dbReference>
<evidence type="ECO:0000256" key="13">
    <source>
        <dbReference type="RuleBase" id="RU000581"/>
    </source>
</evidence>
<keyword evidence="5" id="KW-0479">Metal-binding</keyword>
<comment type="cofactor">
    <cofactor evidence="13">
        <name>Fe(2+)</name>
        <dbReference type="ChEBI" id="CHEBI:29033"/>
    </cofactor>
</comment>
<dbReference type="InterPro" id="IPR005804">
    <property type="entry name" value="FA_desaturase_dom"/>
</dbReference>
<keyword evidence="7 15" id="KW-1133">Transmembrane helix</keyword>
<dbReference type="GO" id="GO:0004768">
    <property type="term" value="F:stearoyl-CoA 9-desaturase activity"/>
    <property type="evidence" value="ECO:0007669"/>
    <property type="project" value="TreeGrafter"/>
</dbReference>
<feature type="transmembrane region" description="Helical" evidence="15">
    <location>
        <begin position="650"/>
        <end position="670"/>
    </location>
</feature>
<evidence type="ECO:0000256" key="15">
    <source>
        <dbReference type="SAM" id="Phobius"/>
    </source>
</evidence>
<dbReference type="GO" id="GO:0005506">
    <property type="term" value="F:iron ion binding"/>
    <property type="evidence" value="ECO:0007669"/>
    <property type="project" value="TreeGrafter"/>
</dbReference>
<evidence type="ECO:0000256" key="5">
    <source>
        <dbReference type="ARBA" id="ARBA00022723"/>
    </source>
</evidence>
<feature type="transmembrane region" description="Helical" evidence="15">
    <location>
        <begin position="769"/>
        <end position="789"/>
    </location>
</feature>
<name>U4U7B1_DENPD</name>
<comment type="domain">
    <text evidence="13">The histidine box domains are involved in binding the catalytic metal ions.</text>
</comment>
<evidence type="ECO:0000259" key="16">
    <source>
        <dbReference type="Pfam" id="PF00487"/>
    </source>
</evidence>
<dbReference type="InterPro" id="IPR015876">
    <property type="entry name" value="Acyl-CoA_DS"/>
</dbReference>
<feature type="transmembrane region" description="Helical" evidence="15">
    <location>
        <begin position="622"/>
        <end position="644"/>
    </location>
</feature>
<dbReference type="PANTHER" id="PTHR11351:SF31">
    <property type="entry name" value="DESATURASE 1, ISOFORM A-RELATED"/>
    <property type="match status" value="1"/>
</dbReference>
<feature type="domain" description="Fatty acid desaturase" evidence="16">
    <location>
        <begin position="654"/>
        <end position="857"/>
    </location>
</feature>
<evidence type="ECO:0000256" key="4">
    <source>
        <dbReference type="ARBA" id="ARBA00022692"/>
    </source>
</evidence>
<reference evidence="17 18" key="1">
    <citation type="journal article" date="2013" name="Genome Biol.">
        <title>Draft genome of the mountain pine beetle, Dendroctonus ponderosae Hopkins, a major forest pest.</title>
        <authorList>
            <person name="Keeling C.I."/>
            <person name="Yuen M.M."/>
            <person name="Liao N.Y."/>
            <person name="Docking T.R."/>
            <person name="Chan S.K."/>
            <person name="Taylor G.A."/>
            <person name="Palmquist D.L."/>
            <person name="Jackman S.D."/>
            <person name="Nguyen A."/>
            <person name="Li M."/>
            <person name="Henderson H."/>
            <person name="Janes J.K."/>
            <person name="Zhao Y."/>
            <person name="Pandoh P."/>
            <person name="Moore R."/>
            <person name="Sperling F.A."/>
            <person name="Huber D.P."/>
            <person name="Birol I."/>
            <person name="Jones S.J."/>
            <person name="Bohlmann J."/>
        </authorList>
    </citation>
    <scope>NUCLEOTIDE SEQUENCE</scope>
</reference>
<dbReference type="EMBL" id="KB632123">
    <property type="protein sequence ID" value="ERL88937.1"/>
    <property type="molecule type" value="Genomic_DNA"/>
</dbReference>
<dbReference type="PROSITE" id="PS00476">
    <property type="entry name" value="FATTY_ACID_DESATUR_1"/>
    <property type="match status" value="1"/>
</dbReference>
<evidence type="ECO:0000256" key="12">
    <source>
        <dbReference type="ARBA" id="ARBA00023160"/>
    </source>
</evidence>
<evidence type="ECO:0000256" key="11">
    <source>
        <dbReference type="ARBA" id="ARBA00023136"/>
    </source>
</evidence>
<evidence type="ECO:0000313" key="18">
    <source>
        <dbReference type="Proteomes" id="UP000030742"/>
    </source>
</evidence>
<organism evidence="17 18">
    <name type="scientific">Dendroctonus ponderosae</name>
    <name type="common">Mountain pine beetle</name>
    <dbReference type="NCBI Taxonomy" id="77166"/>
    <lineage>
        <taxon>Eukaryota</taxon>
        <taxon>Metazoa</taxon>
        <taxon>Ecdysozoa</taxon>
        <taxon>Arthropoda</taxon>
        <taxon>Hexapoda</taxon>
        <taxon>Insecta</taxon>
        <taxon>Pterygota</taxon>
        <taxon>Neoptera</taxon>
        <taxon>Endopterygota</taxon>
        <taxon>Coleoptera</taxon>
        <taxon>Polyphaga</taxon>
        <taxon>Cucujiformia</taxon>
        <taxon>Curculionidae</taxon>
        <taxon>Scolytinae</taxon>
        <taxon>Dendroctonus</taxon>
    </lineage>
</organism>
<keyword evidence="12 13" id="KW-0275">Fatty acid biosynthesis</keyword>
<evidence type="ECO:0000256" key="14">
    <source>
        <dbReference type="SAM" id="MobiDB-lite"/>
    </source>
</evidence>
<feature type="region of interest" description="Disordered" evidence="14">
    <location>
        <begin position="367"/>
        <end position="391"/>
    </location>
</feature>
<feature type="compositionally biased region" description="Basic and acidic residues" evidence="14">
    <location>
        <begin position="373"/>
        <end position="390"/>
    </location>
</feature>
<keyword evidence="6" id="KW-0276">Fatty acid metabolism</keyword>
<dbReference type="PANTHER" id="PTHR11351">
    <property type="entry name" value="ACYL-COA DESATURASE"/>
    <property type="match status" value="1"/>
</dbReference>
<protein>
    <recommendedName>
        <fullName evidence="16">Fatty acid desaturase domain-containing protein</fullName>
    </recommendedName>
</protein>
<comment type="similarity">
    <text evidence="2 13">Belongs to the fatty acid desaturase type 1 family.</text>
</comment>
<feature type="transmembrane region" description="Helical" evidence="15">
    <location>
        <begin position="256"/>
        <end position="276"/>
    </location>
</feature>
<evidence type="ECO:0000256" key="6">
    <source>
        <dbReference type="ARBA" id="ARBA00022832"/>
    </source>
</evidence>
<evidence type="ECO:0000313" key="17">
    <source>
        <dbReference type="EMBL" id="ERL88937.1"/>
    </source>
</evidence>
<accession>U4U7B1</accession>
<dbReference type="InterPro" id="IPR001522">
    <property type="entry name" value="FADS-1_CS"/>
</dbReference>
<keyword evidence="9" id="KW-0408">Iron</keyword>
<feature type="transmembrane region" description="Helical" evidence="15">
    <location>
        <begin position="429"/>
        <end position="447"/>
    </location>
</feature>
<evidence type="ECO:0000256" key="10">
    <source>
        <dbReference type="ARBA" id="ARBA00023098"/>
    </source>
</evidence>
<gene>
    <name evidence="17" type="ORF">D910_06315</name>
</gene>
<evidence type="ECO:0000256" key="1">
    <source>
        <dbReference type="ARBA" id="ARBA00004141"/>
    </source>
</evidence>
<feature type="transmembrane region" description="Helical" evidence="15">
    <location>
        <begin position="80"/>
        <end position="98"/>
    </location>
</feature>
<feature type="transmembrane region" description="Helical" evidence="15">
    <location>
        <begin position="104"/>
        <end position="125"/>
    </location>
</feature>
<feature type="transmembrane region" description="Helical" evidence="15">
    <location>
        <begin position="453"/>
        <end position="472"/>
    </location>
</feature>
<evidence type="ECO:0000256" key="8">
    <source>
        <dbReference type="ARBA" id="ARBA00023002"/>
    </source>
</evidence>
<dbReference type="GO" id="GO:0006636">
    <property type="term" value="P:unsaturated fatty acid biosynthetic process"/>
    <property type="evidence" value="ECO:0007669"/>
    <property type="project" value="TreeGrafter"/>
</dbReference>
<proteinExistence type="inferred from homology"/>
<keyword evidence="4 13" id="KW-0812">Transmembrane</keyword>
<evidence type="ECO:0000256" key="7">
    <source>
        <dbReference type="ARBA" id="ARBA00022989"/>
    </source>
</evidence>
<keyword evidence="3 13" id="KW-0444">Lipid biosynthesis</keyword>
<dbReference type="Proteomes" id="UP000030742">
    <property type="component" value="Unassembled WGS sequence"/>
</dbReference>
<feature type="domain" description="Fatty acid desaturase" evidence="16">
    <location>
        <begin position="105"/>
        <end position="310"/>
    </location>
</feature>